<dbReference type="Gene3D" id="3.40.190.10">
    <property type="entry name" value="Periplasmic binding protein-like II"/>
    <property type="match status" value="1"/>
</dbReference>
<proteinExistence type="inferred from homology"/>
<dbReference type="RefSeq" id="WP_095006335.1">
    <property type="nucleotide sequence ID" value="NZ_LHUG01000004.1"/>
</dbReference>
<keyword evidence="2" id="KW-0813">Transport</keyword>
<dbReference type="Pfam" id="PF13416">
    <property type="entry name" value="SBP_bac_8"/>
    <property type="match status" value="1"/>
</dbReference>
<protein>
    <submittedName>
        <fullName evidence="5">Sugar ABC transporter substrate-binding protein</fullName>
    </submittedName>
</protein>
<dbReference type="PANTHER" id="PTHR30061">
    <property type="entry name" value="MALTOSE-BINDING PERIPLASMIC PROTEIN"/>
    <property type="match status" value="1"/>
</dbReference>
<feature type="chain" id="PRO_5039119926" evidence="4">
    <location>
        <begin position="22"/>
        <end position="425"/>
    </location>
</feature>
<dbReference type="PANTHER" id="PTHR30061:SF50">
    <property type="entry name" value="MALTOSE_MALTODEXTRIN-BINDING PERIPLASMIC PROTEIN"/>
    <property type="match status" value="1"/>
</dbReference>
<dbReference type="InterPro" id="IPR006059">
    <property type="entry name" value="SBP"/>
</dbReference>
<dbReference type="GO" id="GO:0042956">
    <property type="term" value="P:maltodextrin transmembrane transport"/>
    <property type="evidence" value="ECO:0007669"/>
    <property type="project" value="TreeGrafter"/>
</dbReference>
<comment type="caution">
    <text evidence="5">The sequence shown here is derived from an EMBL/GenBank/DDBJ whole genome shotgun (WGS) entry which is preliminary data.</text>
</comment>
<evidence type="ECO:0000256" key="3">
    <source>
        <dbReference type="ARBA" id="ARBA00022729"/>
    </source>
</evidence>
<evidence type="ECO:0000313" key="5">
    <source>
        <dbReference type="EMBL" id="PAB01427.1"/>
    </source>
</evidence>
<dbReference type="GO" id="GO:0055052">
    <property type="term" value="C:ATP-binding cassette (ABC) transporter complex, substrate-binding subunit-containing"/>
    <property type="evidence" value="ECO:0007669"/>
    <property type="project" value="TreeGrafter"/>
</dbReference>
<accession>A0A267HT90</accession>
<evidence type="ECO:0000256" key="2">
    <source>
        <dbReference type="ARBA" id="ARBA00022448"/>
    </source>
</evidence>
<dbReference type="PROSITE" id="PS51257">
    <property type="entry name" value="PROKAR_LIPOPROTEIN"/>
    <property type="match status" value="1"/>
</dbReference>
<evidence type="ECO:0000256" key="1">
    <source>
        <dbReference type="ARBA" id="ARBA00008520"/>
    </source>
</evidence>
<sequence>MIKWKKVLSFSILALATITLGACGGSKSANNGADETDFKDKTLKLGVWGGNESEEKTLKAIISDFEKETGAKVELKTYTDYNTQIQTDLIGKTAPDAFYVDSSYFPFLASKKALAPLDEKTFSADSYYKNLTNAFTEDGKLYGIPKDFSTLALYKNTKIFEDVDVDPASVPTSYEELVDWLPTFQEKLDAKYGVGKVKAMSYTDELSRSYHLAARDGAKPIKDDGMPDLENKKVVDNLSILKKLIDTKAVATPQELGAGWNGEAFGTGKIAMMDEGNWVYQTLKDEFSDIPFTVSPMLTYKGTEGGMMFTVGWGKYAGTKNSALADEWIKYATGKDAMTKWVDGTGTLPTREDVATTAEVSKNDDLKIHLDAVDYSTVWQKGTSLATINTAYQNYWAEVASGKASLEEAMKKADQQAEEDIKKAE</sequence>
<organism evidence="5 6">
    <name type="scientific">Enterococcus canintestini</name>
    <dbReference type="NCBI Taxonomy" id="317010"/>
    <lineage>
        <taxon>Bacteria</taxon>
        <taxon>Bacillati</taxon>
        <taxon>Bacillota</taxon>
        <taxon>Bacilli</taxon>
        <taxon>Lactobacillales</taxon>
        <taxon>Enterococcaceae</taxon>
        <taxon>Enterococcus</taxon>
    </lineage>
</organism>
<evidence type="ECO:0000256" key="4">
    <source>
        <dbReference type="SAM" id="SignalP"/>
    </source>
</evidence>
<dbReference type="EMBL" id="LHUG01000004">
    <property type="protein sequence ID" value="PAB01427.1"/>
    <property type="molecule type" value="Genomic_DNA"/>
</dbReference>
<dbReference type="GO" id="GO:0015768">
    <property type="term" value="P:maltose transport"/>
    <property type="evidence" value="ECO:0007669"/>
    <property type="project" value="TreeGrafter"/>
</dbReference>
<feature type="signal peptide" evidence="4">
    <location>
        <begin position="1"/>
        <end position="21"/>
    </location>
</feature>
<dbReference type="SUPFAM" id="SSF53850">
    <property type="entry name" value="Periplasmic binding protein-like II"/>
    <property type="match status" value="1"/>
</dbReference>
<reference evidence="5 6" key="1">
    <citation type="submission" date="2015-08" db="EMBL/GenBank/DDBJ databases">
        <title>Enterococcus genome sequence.</title>
        <authorList>
            <person name="Acedo J.Z."/>
            <person name="Vederas J.C."/>
        </authorList>
    </citation>
    <scope>NUCLEOTIDE SEQUENCE [LARGE SCALE GENOMIC DNA]</scope>
    <source>
        <strain evidence="5 6">49</strain>
    </source>
</reference>
<gene>
    <name evidence="5" type="ORF">AKL21_05355</name>
</gene>
<name>A0A267HT90_9ENTE</name>
<dbReference type="GO" id="GO:1901982">
    <property type="term" value="F:maltose binding"/>
    <property type="evidence" value="ECO:0007669"/>
    <property type="project" value="TreeGrafter"/>
</dbReference>
<comment type="similarity">
    <text evidence="1">Belongs to the bacterial solute-binding protein 1 family.</text>
</comment>
<evidence type="ECO:0000313" key="6">
    <source>
        <dbReference type="Proteomes" id="UP000216797"/>
    </source>
</evidence>
<dbReference type="AlphaFoldDB" id="A0A267HT90"/>
<keyword evidence="3 4" id="KW-0732">Signal</keyword>
<dbReference type="Proteomes" id="UP000216797">
    <property type="component" value="Unassembled WGS sequence"/>
</dbReference>
<keyword evidence="6" id="KW-1185">Reference proteome</keyword>